<dbReference type="PROSITE" id="PS50016">
    <property type="entry name" value="ZF_PHD_2"/>
    <property type="match status" value="1"/>
</dbReference>
<evidence type="ECO:0000313" key="8">
    <source>
        <dbReference type="EMBL" id="WFD34875.1"/>
    </source>
</evidence>
<dbReference type="CDD" id="cd15543">
    <property type="entry name" value="PHD_RSF1"/>
    <property type="match status" value="1"/>
</dbReference>
<evidence type="ECO:0000259" key="7">
    <source>
        <dbReference type="PROSITE" id="PS50016"/>
    </source>
</evidence>
<dbReference type="Pfam" id="PF25390">
    <property type="entry name" value="WD40_RLD"/>
    <property type="match status" value="1"/>
</dbReference>
<dbReference type="Proteomes" id="UP001219933">
    <property type="component" value="Chromosome 2"/>
</dbReference>
<dbReference type="SUPFAM" id="SSF50985">
    <property type="entry name" value="RCC1/BLIP-II"/>
    <property type="match status" value="1"/>
</dbReference>
<dbReference type="PANTHER" id="PTHR46207">
    <property type="entry name" value="PROTEIN RCC2"/>
    <property type="match status" value="1"/>
</dbReference>
<keyword evidence="2" id="KW-0677">Repeat</keyword>
<dbReference type="EMBL" id="CP119878">
    <property type="protein sequence ID" value="WFD34875.1"/>
    <property type="molecule type" value="Genomic_DNA"/>
</dbReference>
<feature type="repeat" description="RCC1" evidence="6">
    <location>
        <begin position="199"/>
        <end position="254"/>
    </location>
</feature>
<dbReference type="PROSITE" id="PS01359">
    <property type="entry name" value="ZF_PHD_1"/>
    <property type="match status" value="1"/>
</dbReference>
<dbReference type="Gene3D" id="3.30.40.10">
    <property type="entry name" value="Zinc/RING finger domain, C3HC4 (zinc finger)"/>
    <property type="match status" value="1"/>
</dbReference>
<dbReference type="InterPro" id="IPR028641">
    <property type="entry name" value="RCC2"/>
</dbReference>
<name>A0AAF0J6A1_9BASI</name>
<dbReference type="PANTHER" id="PTHR46207:SF1">
    <property type="entry name" value="PROTEIN RCC2"/>
    <property type="match status" value="1"/>
</dbReference>
<dbReference type="GO" id="GO:0031267">
    <property type="term" value="F:small GTPase binding"/>
    <property type="evidence" value="ECO:0007669"/>
    <property type="project" value="TreeGrafter"/>
</dbReference>
<dbReference type="InterPro" id="IPR019786">
    <property type="entry name" value="Zinc_finger_PHD-type_CS"/>
</dbReference>
<evidence type="ECO:0000256" key="1">
    <source>
        <dbReference type="ARBA" id="ARBA00022723"/>
    </source>
</evidence>
<feature type="repeat" description="RCC1" evidence="6">
    <location>
        <begin position="87"/>
        <end position="137"/>
    </location>
</feature>
<dbReference type="InterPro" id="IPR019787">
    <property type="entry name" value="Znf_PHD-finger"/>
</dbReference>
<dbReference type="InterPro" id="IPR058923">
    <property type="entry name" value="RCC1-like_dom"/>
</dbReference>
<dbReference type="SUPFAM" id="SSF57903">
    <property type="entry name" value="FYVE/PHD zinc finger"/>
    <property type="match status" value="1"/>
</dbReference>
<protein>
    <recommendedName>
        <fullName evidence="7">PHD-type domain-containing protein</fullName>
    </recommendedName>
</protein>
<keyword evidence="1" id="KW-0479">Metal-binding</keyword>
<evidence type="ECO:0000256" key="2">
    <source>
        <dbReference type="ARBA" id="ARBA00022737"/>
    </source>
</evidence>
<dbReference type="SMART" id="SM00249">
    <property type="entry name" value="PHD"/>
    <property type="match status" value="1"/>
</dbReference>
<keyword evidence="9" id="KW-1185">Reference proteome</keyword>
<feature type="domain" description="PHD-type" evidence="7">
    <location>
        <begin position="380"/>
        <end position="431"/>
    </location>
</feature>
<dbReference type="InterPro" id="IPR000408">
    <property type="entry name" value="Reg_chr_condens"/>
</dbReference>
<dbReference type="GO" id="GO:0008270">
    <property type="term" value="F:zinc ion binding"/>
    <property type="evidence" value="ECO:0007669"/>
    <property type="project" value="UniProtKB-KW"/>
</dbReference>
<feature type="repeat" description="RCC1" evidence="6">
    <location>
        <begin position="310"/>
        <end position="362"/>
    </location>
</feature>
<dbReference type="AlphaFoldDB" id="A0AAF0J6A1"/>
<reference evidence="8" key="1">
    <citation type="submission" date="2023-03" db="EMBL/GenBank/DDBJ databases">
        <title>Mating type loci evolution in Malassezia.</title>
        <authorList>
            <person name="Coelho M.A."/>
        </authorList>
    </citation>
    <scope>NUCLEOTIDE SEQUENCE</scope>
    <source>
        <strain evidence="8">CBS 11721</strain>
    </source>
</reference>
<dbReference type="PROSITE" id="PS00626">
    <property type="entry name" value="RCC1_2"/>
    <property type="match status" value="1"/>
</dbReference>
<evidence type="ECO:0000256" key="6">
    <source>
        <dbReference type="PROSITE-ProRule" id="PRU00235"/>
    </source>
</evidence>
<dbReference type="InterPro" id="IPR001965">
    <property type="entry name" value="Znf_PHD"/>
</dbReference>
<dbReference type="PRINTS" id="PR00633">
    <property type="entry name" value="RCCNDNSATION"/>
</dbReference>
<organism evidence="8 9">
    <name type="scientific">Malassezia cuniculi</name>
    <dbReference type="NCBI Taxonomy" id="948313"/>
    <lineage>
        <taxon>Eukaryota</taxon>
        <taxon>Fungi</taxon>
        <taxon>Dikarya</taxon>
        <taxon>Basidiomycota</taxon>
        <taxon>Ustilaginomycotina</taxon>
        <taxon>Malasseziomycetes</taxon>
        <taxon>Malasseziales</taxon>
        <taxon>Malasseziaceae</taxon>
        <taxon>Malassezia</taxon>
    </lineage>
</organism>
<accession>A0AAF0J6A1</accession>
<evidence type="ECO:0000256" key="3">
    <source>
        <dbReference type="ARBA" id="ARBA00022771"/>
    </source>
</evidence>
<evidence type="ECO:0000313" key="9">
    <source>
        <dbReference type="Proteomes" id="UP001219933"/>
    </source>
</evidence>
<dbReference type="Pfam" id="PF00628">
    <property type="entry name" value="PHD"/>
    <property type="match status" value="1"/>
</dbReference>
<gene>
    <name evidence="8" type="ORF">MCUN1_001719</name>
</gene>
<keyword evidence="3 5" id="KW-0863">Zinc-finger</keyword>
<keyword evidence="4" id="KW-0862">Zinc</keyword>
<dbReference type="Gene3D" id="2.130.10.30">
    <property type="entry name" value="Regulator of chromosome condensation 1/beta-lactamase-inhibitor protein II"/>
    <property type="match status" value="2"/>
</dbReference>
<evidence type="ECO:0000256" key="5">
    <source>
        <dbReference type="PROSITE-ProRule" id="PRU00146"/>
    </source>
</evidence>
<evidence type="ECO:0000256" key="4">
    <source>
        <dbReference type="ARBA" id="ARBA00022833"/>
    </source>
</evidence>
<dbReference type="PROSITE" id="PS50012">
    <property type="entry name" value="RCC1_3"/>
    <property type="match status" value="5"/>
</dbReference>
<dbReference type="InterPro" id="IPR011011">
    <property type="entry name" value="Znf_FYVE_PHD"/>
</dbReference>
<dbReference type="InterPro" id="IPR009091">
    <property type="entry name" value="RCC1/BLIP-II"/>
</dbReference>
<dbReference type="GO" id="GO:0016020">
    <property type="term" value="C:membrane"/>
    <property type="evidence" value="ECO:0007669"/>
    <property type="project" value="TreeGrafter"/>
</dbReference>
<feature type="repeat" description="RCC1" evidence="6">
    <location>
        <begin position="28"/>
        <end position="86"/>
    </location>
</feature>
<feature type="repeat" description="RCC1" evidence="6">
    <location>
        <begin position="138"/>
        <end position="198"/>
    </location>
</feature>
<dbReference type="InterPro" id="IPR013083">
    <property type="entry name" value="Znf_RING/FYVE/PHD"/>
</dbReference>
<proteinExistence type="predicted"/>
<sequence>MRHISNVQIERVVASCSAQHALFVSTAGDIYAYGENTHGQCGVMTNSAITEAVRLEKDAFSPHLGSNERVVSGAVGASHTLLVTSRGSVYAAGDNSLGQCGLGDTAKAAPFTRLAKFDSAAVQVSCGHDFSLVLTQDGGVYAMGSAAYGQLGTGKYDLVFNSAEASFAMEKEPVKVAELPPIKQIACGMHHALALDNEGYAYAWGQGNYGRLGTGSQRNCRKPMRLQQFVRKNRLDRVRAVAAGAYASAVIDQRHRLWVVGRWRVYGAGGYAENYQIFRPFKELHDKEISAVALGSDAMHCLAAEKKGTPKVYGWGERAGHGVLGMGATLPPGDPTICPALEKVQVIQIAAGMNTAYWLAQPSGTAYSELLRFPEMIESPSTCLVCGQGSAEDPTLLECDRCESPFHLACLKPPLEAIPDGEWLCEKCTSHPRKRRRT</sequence>